<dbReference type="PANTHER" id="PTHR10972:SF205">
    <property type="entry name" value="OXYSTEROL-BINDING PROTEIN 1"/>
    <property type="match status" value="1"/>
</dbReference>
<keyword evidence="7" id="KW-0446">Lipid-binding</keyword>
<feature type="region of interest" description="Disordered" evidence="11">
    <location>
        <begin position="888"/>
        <end position="917"/>
    </location>
</feature>
<dbReference type="Pfam" id="PF01237">
    <property type="entry name" value="Oxysterol_BP"/>
    <property type="match status" value="1"/>
</dbReference>
<feature type="compositionally biased region" description="Low complexity" evidence="11">
    <location>
        <begin position="888"/>
        <end position="897"/>
    </location>
</feature>
<keyword evidence="2" id="KW-0813">Transport</keyword>
<feature type="compositionally biased region" description="Low complexity" evidence="11">
    <location>
        <begin position="467"/>
        <end position="489"/>
    </location>
</feature>
<dbReference type="GO" id="GO:0097038">
    <property type="term" value="C:perinuclear endoplasmic reticulum"/>
    <property type="evidence" value="ECO:0007669"/>
    <property type="project" value="TreeGrafter"/>
</dbReference>
<dbReference type="GO" id="GO:0005635">
    <property type="term" value="C:nuclear envelope"/>
    <property type="evidence" value="ECO:0007669"/>
    <property type="project" value="EnsemblFungi"/>
</dbReference>
<dbReference type="PANTHER" id="PTHR10972">
    <property type="entry name" value="OXYSTEROL-BINDING PROTEIN-RELATED"/>
    <property type="match status" value="1"/>
</dbReference>
<dbReference type="Pfam" id="PF00169">
    <property type="entry name" value="PH"/>
    <property type="match status" value="1"/>
</dbReference>
<feature type="compositionally biased region" description="Polar residues" evidence="11">
    <location>
        <begin position="673"/>
        <end position="696"/>
    </location>
</feature>
<dbReference type="EMBL" id="HE580273">
    <property type="protein sequence ID" value="CCD26079.2"/>
    <property type="molecule type" value="Genomic_DNA"/>
</dbReference>
<feature type="compositionally biased region" description="Polar residues" evidence="11">
    <location>
        <begin position="1"/>
        <end position="21"/>
    </location>
</feature>
<dbReference type="STRING" id="1071378.G0WE68"/>
<name>G0WE68_NAUDC</name>
<dbReference type="PROSITE" id="PS01013">
    <property type="entry name" value="OSBP"/>
    <property type="match status" value="1"/>
</dbReference>
<dbReference type="GO" id="GO:0034727">
    <property type="term" value="P:piecemeal microautophagy of the nucleus"/>
    <property type="evidence" value="ECO:0007669"/>
    <property type="project" value="EnsemblFungi"/>
</dbReference>
<feature type="compositionally biased region" description="Low complexity" evidence="11">
    <location>
        <begin position="1342"/>
        <end position="1363"/>
    </location>
</feature>
<dbReference type="SMART" id="SM00233">
    <property type="entry name" value="PH"/>
    <property type="match status" value="1"/>
</dbReference>
<sequence>MMVTGNTETFRRGNTNGQQRGNHPRRRLRVKSSAIYKVIDLQTSYTYIHTYIHRRAYSYIYIYIYSVISLSQQQQYVTNIILLLYPDTVDYQYTINILSSVSAVCPNSLPNNNRNTQTSNDDGIGNGASALVDPPVQNDNVSTISSSTSSSSSSSSSTTTSHSAAAAAAVNQDVTLKSHSITRSKPLLKLKLLNILRQGDLQLLTTLLTSSQFTPLNDPNVHEVTKLILNYAVQLAPTQLVKDIINNFINPQPSENPLIILDINQRDKNGNTPLHLAAYQSRNEIVTILMDHPKINDCLLNNMHLQPIEMCKNLNTAQLIQFKRSNYVAEIAQEFRLAFNNRDFNHLETILNNDRNAQLLDINGMDPETGDTVLHEFVKKRDVIMCRWLLEHGADPFKRDVKGKLPINLIPKINENEQASNTKMAIDIELKKLLEKAIREQSVIDITNGIAPSPLNTATTTSRDDNLGTTTTTTTTTTTNKNDANNNINARLHEPPTFKGYLKKWTNFAQGYKLRWFILSEDGRLSYYIDQSDTKNACRGSLNLSSCNLHLDSSEKLKFEIIGGTNGSIRWHLKGNHPIETSRWVWTIQGAIRFAKDREIIMNKKLNNNPNMITNSTIHSLQQNSQIIRQSSATVANHNNTTGDPMKTRKRKSTMTSSSTTTTTNSATKPSLLNENTNDNEPTVENSTNLQENLNDNESHHNEQEEEDEQEEDEEDDDDEDEDDDDDDDDDDFHANHTNNNDEEDVTINYGPYSTKVHMLQRSITIELNSLTDLLNDDENPTTTTTTTTTTTITDHDNDMWDTMNHSIDTITKCFNKLNDITSKRDKKLLNMLDKQKDVNNVWIQSMKDLEMELIDKDKRLVSLDKERKHLKKMLQKKLLEIDTTTNDLTTTTGTTTRSSSNFNQQLSETQTTDNKYTKMMNSTESNAQGNMESPTDTLEEIAKFINATKDSDEDSDIDEFFDAEDVVESDSEQEQEQVQEQDSTNTTPQPKIEQSIEEQETIVAEKTNEPIKIFNTTVTTTTTTTTTALTPTIETVQSYVGPNIKIVTEIQELNKKKLIEEGTFLGYEDGLRKKLSLDKDERPKVSLWSVLKSMVGKDMTKMTLPVTFNEPTSLLQRVSEDLEYSQLLDQAASFNDSTLRLLYVAAFSASIYSSTTNRIAKPFNPLLGETFEYTNPNASYRFFTEQVSHHPPISATWTESPKWDFYGESRVEMKFNGRSFGVKHLGLWYIKMRPDNNMNEEEEEEEIYTFKKPDNSVIGILVGNPQLDNHGEVKIKNHKTGDYCILNFKARGWTSAGAYEVKGDIYNKNNEKIWVLGGHWNDAIYAKKITNKNTSDLKLDNNNNINNLHPNTNLSTNNNSSSRDNGPRYDGTKFMIWKTNERIESPFNLTPFAITLNAPQPHLIPYLAPTDSRLRPDQRAMEDGKYDIAAEERNRLEEKQRAVRKEREKTGKKYQPQWFVKDVHPVTNEPYWRYNGEYWKLRKQHNFESCPDIF</sequence>
<dbReference type="PROSITE" id="PS50088">
    <property type="entry name" value="ANK_REPEAT"/>
    <property type="match status" value="2"/>
</dbReference>
<keyword evidence="4" id="KW-0677">Repeat</keyword>
<feature type="region of interest" description="Disordered" evidence="11">
    <location>
        <begin position="1342"/>
        <end position="1369"/>
    </location>
</feature>
<feature type="region of interest" description="Disordered" evidence="11">
    <location>
        <begin position="1"/>
        <end position="26"/>
    </location>
</feature>
<dbReference type="CDD" id="cd13292">
    <property type="entry name" value="PH_Osh1p_Osh2p_yeast"/>
    <property type="match status" value="1"/>
</dbReference>
<comment type="similarity">
    <text evidence="1 9">Belongs to the OSBP family.</text>
</comment>
<dbReference type="KEGG" id="ndi:NDAI_0G03020"/>
<feature type="region of interest" description="Disordered" evidence="11">
    <location>
        <begin position="632"/>
        <end position="749"/>
    </location>
</feature>
<evidence type="ECO:0000256" key="11">
    <source>
        <dbReference type="SAM" id="MobiDB-lite"/>
    </source>
</evidence>
<evidence type="ECO:0000256" key="8">
    <source>
        <dbReference type="PROSITE-ProRule" id="PRU00023"/>
    </source>
</evidence>
<dbReference type="GO" id="GO:0030011">
    <property type="term" value="P:maintenance of cell polarity"/>
    <property type="evidence" value="ECO:0007669"/>
    <property type="project" value="EnsemblFungi"/>
</dbReference>
<dbReference type="Gene3D" id="1.25.40.20">
    <property type="entry name" value="Ankyrin repeat-containing domain"/>
    <property type="match status" value="2"/>
</dbReference>
<dbReference type="GO" id="GO:0005886">
    <property type="term" value="C:plasma membrane"/>
    <property type="evidence" value="ECO:0007669"/>
    <property type="project" value="TreeGrafter"/>
</dbReference>
<dbReference type="GO" id="GO:0000138">
    <property type="term" value="C:Golgi trans cisterna"/>
    <property type="evidence" value="ECO:0007669"/>
    <property type="project" value="EnsemblFungi"/>
</dbReference>
<feature type="compositionally biased region" description="Low complexity" evidence="11">
    <location>
        <begin position="654"/>
        <end position="671"/>
    </location>
</feature>
<dbReference type="InterPro" id="IPR000648">
    <property type="entry name" value="Oxysterol-bd"/>
</dbReference>
<evidence type="ECO:0000256" key="3">
    <source>
        <dbReference type="ARBA" id="ARBA00022553"/>
    </source>
</evidence>
<dbReference type="OMA" id="DNHGDVT"/>
<dbReference type="PROSITE" id="PS50297">
    <property type="entry name" value="ANK_REP_REGION"/>
    <property type="match status" value="1"/>
</dbReference>
<dbReference type="GeneID" id="11495579"/>
<dbReference type="FunFam" id="1.25.40.20:FF:000436">
    <property type="entry name" value="Swh1p"/>
    <property type="match status" value="1"/>
</dbReference>
<evidence type="ECO:0000313" key="13">
    <source>
        <dbReference type="EMBL" id="CCD26079.2"/>
    </source>
</evidence>
<feature type="repeat" description="ANK" evidence="8">
    <location>
        <begin position="269"/>
        <end position="292"/>
    </location>
</feature>
<evidence type="ECO:0000259" key="12">
    <source>
        <dbReference type="PROSITE" id="PS50003"/>
    </source>
</evidence>
<organism evidence="13 14">
    <name type="scientific">Naumovozyma dairenensis (strain ATCC 10597 / BCRC 20456 / CBS 421 / NBRC 0211 / NRRL Y-12639)</name>
    <name type="common">Saccharomyces dairenensis</name>
    <dbReference type="NCBI Taxonomy" id="1071378"/>
    <lineage>
        <taxon>Eukaryota</taxon>
        <taxon>Fungi</taxon>
        <taxon>Dikarya</taxon>
        <taxon>Ascomycota</taxon>
        <taxon>Saccharomycotina</taxon>
        <taxon>Saccharomycetes</taxon>
        <taxon>Saccharomycetales</taxon>
        <taxon>Saccharomycetaceae</taxon>
        <taxon>Naumovozyma</taxon>
    </lineage>
</organism>
<dbReference type="PROSITE" id="PS50003">
    <property type="entry name" value="PH_DOMAIN"/>
    <property type="match status" value="1"/>
</dbReference>
<dbReference type="InterPro" id="IPR001849">
    <property type="entry name" value="PH_domain"/>
</dbReference>
<protein>
    <recommendedName>
        <fullName evidence="12">PH domain-containing protein</fullName>
    </recommendedName>
</protein>
<feature type="region of interest" description="Disordered" evidence="11">
    <location>
        <begin position="454"/>
        <end position="489"/>
    </location>
</feature>
<keyword evidence="10" id="KW-0175">Coiled coil</keyword>
<dbReference type="InterPro" id="IPR011993">
    <property type="entry name" value="PH-like_dom_sf"/>
</dbReference>
<dbReference type="SMART" id="SM00248">
    <property type="entry name" value="ANK"/>
    <property type="match status" value="2"/>
</dbReference>
<dbReference type="SUPFAM" id="SSF48403">
    <property type="entry name" value="Ankyrin repeat"/>
    <property type="match status" value="1"/>
</dbReference>
<dbReference type="GO" id="GO:0006887">
    <property type="term" value="P:exocytosis"/>
    <property type="evidence" value="ECO:0007669"/>
    <property type="project" value="EnsemblFungi"/>
</dbReference>
<dbReference type="eggNOG" id="KOG1737">
    <property type="taxonomic scope" value="Eukaryota"/>
</dbReference>
<evidence type="ECO:0000256" key="5">
    <source>
        <dbReference type="ARBA" id="ARBA00023043"/>
    </source>
</evidence>
<evidence type="ECO:0000256" key="4">
    <source>
        <dbReference type="ARBA" id="ARBA00022737"/>
    </source>
</evidence>
<dbReference type="GO" id="GO:0006897">
    <property type="term" value="P:endocytosis"/>
    <property type="evidence" value="ECO:0007669"/>
    <property type="project" value="EnsemblFungi"/>
</dbReference>
<dbReference type="InterPro" id="IPR036770">
    <property type="entry name" value="Ankyrin_rpt-contain_sf"/>
</dbReference>
<feature type="coiled-coil region" evidence="10">
    <location>
        <begin position="1427"/>
        <end position="1454"/>
    </location>
</feature>
<dbReference type="Pfam" id="PF00023">
    <property type="entry name" value="Ank"/>
    <property type="match status" value="2"/>
</dbReference>
<dbReference type="GO" id="GO:0005769">
    <property type="term" value="C:early endosome"/>
    <property type="evidence" value="ECO:0007669"/>
    <property type="project" value="EnsemblFungi"/>
</dbReference>
<dbReference type="HOGENOM" id="CLU_001040_1_1_1"/>
<evidence type="ECO:0000256" key="7">
    <source>
        <dbReference type="ARBA" id="ARBA00023121"/>
    </source>
</evidence>
<dbReference type="GO" id="GO:0120015">
    <property type="term" value="F:sterol transfer activity"/>
    <property type="evidence" value="ECO:0007669"/>
    <property type="project" value="EnsemblFungi"/>
</dbReference>
<dbReference type="SUPFAM" id="SSF50729">
    <property type="entry name" value="PH domain-like"/>
    <property type="match status" value="1"/>
</dbReference>
<reference evidence="13 14" key="1">
    <citation type="journal article" date="2011" name="Proc. Natl. Acad. Sci. U.S.A.">
        <title>Evolutionary erosion of yeast sex chromosomes by mating-type switching accidents.</title>
        <authorList>
            <person name="Gordon J.L."/>
            <person name="Armisen D."/>
            <person name="Proux-Wera E."/>
            <person name="Oheigeartaigh S.S."/>
            <person name="Byrne K.P."/>
            <person name="Wolfe K.H."/>
        </authorList>
    </citation>
    <scope>NUCLEOTIDE SEQUENCE [LARGE SCALE GENOMIC DNA]</scope>
    <source>
        <strain evidence="14">ATCC 10597 / BCRC 20456 / CBS 421 / NBRC 0211 / NRRL Y-12639</strain>
    </source>
</reference>
<feature type="compositionally biased region" description="Polar residues" evidence="11">
    <location>
        <begin position="632"/>
        <end position="643"/>
    </location>
</feature>
<feature type="region of interest" description="Disordered" evidence="11">
    <location>
        <begin position="966"/>
        <end position="995"/>
    </location>
</feature>
<evidence type="ECO:0000256" key="9">
    <source>
        <dbReference type="RuleBase" id="RU003844"/>
    </source>
</evidence>
<dbReference type="Gene3D" id="2.40.160.120">
    <property type="match status" value="1"/>
</dbReference>
<dbReference type="OrthoDB" id="1854502at2759"/>
<keyword evidence="14" id="KW-1185">Reference proteome</keyword>
<accession>G0WE68</accession>
<dbReference type="Proteomes" id="UP000000689">
    <property type="component" value="Chromosome 7"/>
</dbReference>
<dbReference type="Gene3D" id="2.30.29.30">
    <property type="entry name" value="Pleckstrin-homology domain (PH domain)/Phosphotyrosine-binding domain (PTB)"/>
    <property type="match status" value="1"/>
</dbReference>
<evidence type="ECO:0000313" key="14">
    <source>
        <dbReference type="Proteomes" id="UP000000689"/>
    </source>
</evidence>
<evidence type="ECO:0000256" key="6">
    <source>
        <dbReference type="ARBA" id="ARBA00023055"/>
    </source>
</evidence>
<feature type="compositionally biased region" description="Polar residues" evidence="11">
    <location>
        <begin position="898"/>
        <end position="917"/>
    </location>
</feature>
<feature type="compositionally biased region" description="Polar residues" evidence="11">
    <location>
        <begin position="111"/>
        <end position="121"/>
    </location>
</feature>
<evidence type="ECO:0000256" key="1">
    <source>
        <dbReference type="ARBA" id="ARBA00008842"/>
    </source>
</evidence>
<gene>
    <name evidence="13" type="primary">NDAI0G03020</name>
    <name evidence="13" type="ordered locus">NDAI_0G03020</name>
</gene>
<dbReference type="FunFam" id="2.30.29.30:FF:000061">
    <property type="entry name" value="Oxysterol binding protein 1"/>
    <property type="match status" value="1"/>
</dbReference>
<feature type="domain" description="PH" evidence="12">
    <location>
        <begin position="495"/>
        <end position="593"/>
    </location>
</feature>
<proteinExistence type="inferred from homology"/>
<feature type="compositionally biased region" description="Acidic residues" evidence="11">
    <location>
        <begin position="966"/>
        <end position="980"/>
    </location>
</feature>
<keyword evidence="5 8" id="KW-0040">ANK repeat</keyword>
<dbReference type="GO" id="GO:0005829">
    <property type="term" value="C:cytosol"/>
    <property type="evidence" value="ECO:0007669"/>
    <property type="project" value="TreeGrafter"/>
</dbReference>
<evidence type="ECO:0000256" key="10">
    <source>
        <dbReference type="SAM" id="Coils"/>
    </source>
</evidence>
<dbReference type="InterPro" id="IPR002110">
    <property type="entry name" value="Ankyrin_rpt"/>
</dbReference>
<dbReference type="FunFam" id="2.40.160.120:FF:000001">
    <property type="entry name" value="Oxysterol-binding protein"/>
    <property type="match status" value="1"/>
</dbReference>
<evidence type="ECO:0000256" key="2">
    <source>
        <dbReference type="ARBA" id="ARBA00022448"/>
    </source>
</evidence>
<dbReference type="Gene3D" id="3.30.70.3490">
    <property type="match status" value="1"/>
</dbReference>
<keyword evidence="3" id="KW-0597">Phosphoprotein</keyword>
<feature type="compositionally biased region" description="Acidic residues" evidence="11">
    <location>
        <begin position="704"/>
        <end position="732"/>
    </location>
</feature>
<dbReference type="InterPro" id="IPR018494">
    <property type="entry name" value="Oxysterol-bd_CS"/>
</dbReference>
<dbReference type="InterPro" id="IPR037239">
    <property type="entry name" value="OSBP_sf"/>
</dbReference>
<dbReference type="RefSeq" id="XP_003671322.2">
    <property type="nucleotide sequence ID" value="XM_003671274.2"/>
</dbReference>
<feature type="repeat" description="ANK" evidence="8">
    <location>
        <begin position="369"/>
        <end position="401"/>
    </location>
</feature>
<dbReference type="GO" id="GO:0071561">
    <property type="term" value="C:nucleus-vacuole junction"/>
    <property type="evidence" value="ECO:0007669"/>
    <property type="project" value="EnsemblFungi"/>
</dbReference>
<dbReference type="GO" id="GO:0032934">
    <property type="term" value="F:sterol binding"/>
    <property type="evidence" value="ECO:0007669"/>
    <property type="project" value="TreeGrafter"/>
</dbReference>
<dbReference type="SUPFAM" id="SSF144000">
    <property type="entry name" value="Oxysterol-binding protein-like"/>
    <property type="match status" value="1"/>
</dbReference>
<feature type="region of interest" description="Disordered" evidence="11">
    <location>
        <begin position="111"/>
        <end position="130"/>
    </location>
</feature>
<keyword evidence="6" id="KW-0445">Lipid transport</keyword>